<evidence type="ECO:0000256" key="6">
    <source>
        <dbReference type="PROSITE-ProRule" id="PRU00117"/>
    </source>
</evidence>
<evidence type="ECO:0000256" key="3">
    <source>
        <dbReference type="ARBA" id="ARBA00022490"/>
    </source>
</evidence>
<evidence type="ECO:0000313" key="9">
    <source>
        <dbReference type="Ensembl" id="ENSEEEP00000016202.2"/>
    </source>
</evidence>
<name>A0A4W4EVU2_ELEEL</name>
<dbReference type="GO" id="GO:0005634">
    <property type="term" value="C:nucleus"/>
    <property type="evidence" value="ECO:0007669"/>
    <property type="project" value="UniProtKB-SubCell"/>
</dbReference>
<dbReference type="InterPro" id="IPR036612">
    <property type="entry name" value="KH_dom_type_1_sf"/>
</dbReference>
<dbReference type="Gene3D" id="3.30.1370.10">
    <property type="entry name" value="K Homology domain, type 1"/>
    <property type="match status" value="2"/>
</dbReference>
<dbReference type="Pfam" id="PF00013">
    <property type="entry name" value="KH_1"/>
    <property type="match status" value="2"/>
</dbReference>
<dbReference type="CDD" id="cd22423">
    <property type="entry name" value="KH-I_MEX3_rpt1"/>
    <property type="match status" value="1"/>
</dbReference>
<dbReference type="GeneTree" id="ENSGT00940000160973"/>
<evidence type="ECO:0000259" key="8">
    <source>
        <dbReference type="SMART" id="SM00322"/>
    </source>
</evidence>
<dbReference type="CDD" id="cd22424">
    <property type="entry name" value="KH-I_MEX3_rpt2"/>
    <property type="match status" value="1"/>
</dbReference>
<dbReference type="InterPro" id="IPR047226">
    <property type="entry name" value="KH-I_MEX3_rpt2"/>
</dbReference>
<dbReference type="InterPro" id="IPR047227">
    <property type="entry name" value="MEX3"/>
</dbReference>
<dbReference type="GO" id="GO:0003723">
    <property type="term" value="F:RNA binding"/>
    <property type="evidence" value="ECO:0007669"/>
    <property type="project" value="UniProtKB-UniRule"/>
</dbReference>
<feature type="region of interest" description="Disordered" evidence="7">
    <location>
        <begin position="323"/>
        <end position="349"/>
    </location>
</feature>
<protein>
    <recommendedName>
        <fullName evidence="8">K Homology domain-containing protein</fullName>
    </recommendedName>
</protein>
<dbReference type="Proteomes" id="UP000314983">
    <property type="component" value="Chromosome 5"/>
</dbReference>
<dbReference type="SUPFAM" id="SSF54791">
    <property type="entry name" value="Eukaryotic type KH-domain (KH-domain type I)"/>
    <property type="match status" value="2"/>
</dbReference>
<dbReference type="PANTHER" id="PTHR23285">
    <property type="entry name" value="RING FINGER AND KH DOMAIN CONTAINING PROTEIN 1"/>
    <property type="match status" value="1"/>
</dbReference>
<evidence type="ECO:0000256" key="1">
    <source>
        <dbReference type="ARBA" id="ARBA00004123"/>
    </source>
</evidence>
<dbReference type="FunFam" id="3.30.1370.10:FF:000012">
    <property type="entry name" value="Mex-3 RNA-binding family member D"/>
    <property type="match status" value="1"/>
</dbReference>
<dbReference type="OMA" id="RCGDNMA"/>
<dbReference type="SMART" id="SM00322">
    <property type="entry name" value="KH"/>
    <property type="match status" value="2"/>
</dbReference>
<feature type="domain" description="K Homology" evidence="8">
    <location>
        <begin position="203"/>
        <end position="270"/>
    </location>
</feature>
<evidence type="ECO:0000256" key="2">
    <source>
        <dbReference type="ARBA" id="ARBA00004496"/>
    </source>
</evidence>
<dbReference type="AlphaFoldDB" id="A0A4W4EVU2"/>
<reference evidence="9" key="4">
    <citation type="submission" date="2025-08" db="UniProtKB">
        <authorList>
            <consortium name="Ensembl"/>
        </authorList>
    </citation>
    <scope>IDENTIFICATION</scope>
</reference>
<keyword evidence="4" id="KW-0677">Repeat</keyword>
<evidence type="ECO:0000256" key="7">
    <source>
        <dbReference type="SAM" id="MobiDB-lite"/>
    </source>
</evidence>
<feature type="region of interest" description="Disordered" evidence="7">
    <location>
        <begin position="81"/>
        <end position="100"/>
    </location>
</feature>
<organism evidence="9 10">
    <name type="scientific">Electrophorus electricus</name>
    <name type="common">Electric eel</name>
    <name type="synonym">Gymnotus electricus</name>
    <dbReference type="NCBI Taxonomy" id="8005"/>
    <lineage>
        <taxon>Eukaryota</taxon>
        <taxon>Metazoa</taxon>
        <taxon>Chordata</taxon>
        <taxon>Craniata</taxon>
        <taxon>Vertebrata</taxon>
        <taxon>Euteleostomi</taxon>
        <taxon>Actinopterygii</taxon>
        <taxon>Neopterygii</taxon>
        <taxon>Teleostei</taxon>
        <taxon>Ostariophysi</taxon>
        <taxon>Gymnotiformes</taxon>
        <taxon>Gymnotoidei</taxon>
        <taxon>Gymnotidae</taxon>
        <taxon>Electrophorus</taxon>
    </lineage>
</organism>
<keyword evidence="10" id="KW-1185">Reference proteome</keyword>
<reference evidence="9" key="5">
    <citation type="submission" date="2025-09" db="UniProtKB">
        <authorList>
            <consortium name="Ensembl"/>
        </authorList>
    </citation>
    <scope>IDENTIFICATION</scope>
</reference>
<dbReference type="PROSITE" id="PS50084">
    <property type="entry name" value="KH_TYPE_1"/>
    <property type="match status" value="2"/>
</dbReference>
<feature type="domain" description="K Homology" evidence="8">
    <location>
        <begin position="108"/>
        <end position="176"/>
    </location>
</feature>
<reference evidence="10" key="1">
    <citation type="journal article" date="2014" name="Science">
        <title>Nonhuman genetics. Genomic basis for the convergent evolution of electric organs.</title>
        <authorList>
            <person name="Gallant J.R."/>
            <person name="Traeger L.L."/>
            <person name="Volkening J.D."/>
            <person name="Moffett H."/>
            <person name="Chen P.H."/>
            <person name="Novina C.D."/>
            <person name="Phillips G.N.Jr."/>
            <person name="Anand R."/>
            <person name="Wells G.B."/>
            <person name="Pinch M."/>
            <person name="Guth R."/>
            <person name="Unguez G.A."/>
            <person name="Albert J.S."/>
            <person name="Zakon H.H."/>
            <person name="Samanta M.P."/>
            <person name="Sussman M.R."/>
        </authorList>
    </citation>
    <scope>NUCLEOTIDE SEQUENCE [LARGE SCALE GENOMIC DNA]</scope>
</reference>
<dbReference type="InterPro" id="IPR004088">
    <property type="entry name" value="KH_dom_type_1"/>
</dbReference>
<reference evidence="10" key="2">
    <citation type="journal article" date="2017" name="Sci. Adv.">
        <title>A tail of two voltages: Proteomic comparison of the three electric organs of the electric eel.</title>
        <authorList>
            <person name="Traeger L.L."/>
            <person name="Sabat G."/>
            <person name="Barrett-Wilt G.A."/>
            <person name="Wells G.B."/>
            <person name="Sussman M.R."/>
        </authorList>
    </citation>
    <scope>NUCLEOTIDE SEQUENCE [LARGE SCALE GENOMIC DNA]</scope>
</reference>
<keyword evidence="6" id="KW-0694">RNA-binding</keyword>
<proteinExistence type="predicted"/>
<evidence type="ECO:0000256" key="4">
    <source>
        <dbReference type="ARBA" id="ARBA00022737"/>
    </source>
</evidence>
<comment type="subcellular location">
    <subcellularLocation>
        <location evidence="2">Cytoplasm</location>
    </subcellularLocation>
    <subcellularLocation>
        <location evidence="1">Nucleus</location>
    </subcellularLocation>
</comment>
<keyword evidence="5" id="KW-0539">Nucleus</keyword>
<dbReference type="InterPro" id="IPR047228">
    <property type="entry name" value="KH-I_MEX3_rpt1"/>
</dbReference>
<dbReference type="InterPro" id="IPR004087">
    <property type="entry name" value="KH_dom"/>
</dbReference>
<dbReference type="GO" id="GO:0005737">
    <property type="term" value="C:cytoplasm"/>
    <property type="evidence" value="ECO:0007669"/>
    <property type="project" value="UniProtKB-SubCell"/>
</dbReference>
<keyword evidence="3" id="KW-0963">Cytoplasm</keyword>
<evidence type="ECO:0000313" key="10">
    <source>
        <dbReference type="Proteomes" id="UP000314983"/>
    </source>
</evidence>
<dbReference type="STRING" id="8005.ENSEEEP00000016202"/>
<dbReference type="Ensembl" id="ENSEEET00000016391.2">
    <property type="protein sequence ID" value="ENSEEEP00000016202.2"/>
    <property type="gene ID" value="ENSEEEG00000008021.2"/>
</dbReference>
<sequence length="453" mass="48610">MPSRVFVLEPDEPDCSLLPFIQADGPARYQLRVPGPVLDLTPVLPEPTPVETAEPSALVPVPLPRLEPTLLNGAEALEVRDTVPTGQRGGQTGPESHQTLSRVCRRSVNTTECVEVPTSEHVAEIVGRQGCKIKALRAKTNTYIKTPSRGEAPVFVVTGRKEDVAMAKREILSAAEHFSLIRASRSKASALPLPLCGALSLPGQTTIQVRVPYPVVGLVVGSRGSTIKRIQEKTHTYITTPGREQEPVFEVSGMAEDVERARDEIRAHIALRTVGMDTDWRHDDFLYNGTDVSLNDDFRCSGTDIGLGPAGRELWRLPPRADVSSSSNYPCDITAPQRNSTRYHNDSASSLGSTSSESFCSGGVELSPVAGAGCRFWFSDVQLPFGSDDSGSVDGLSVTAVPACQQQALWGGACLPATAQLPPPCEDLPVSRLQVTSPPHLPAFSRSPHSATP</sequence>
<evidence type="ECO:0000256" key="5">
    <source>
        <dbReference type="ARBA" id="ARBA00023242"/>
    </source>
</evidence>
<dbReference type="PANTHER" id="PTHR23285:SF8">
    <property type="entry name" value="RNA-BINDING E3 UBIQUITIN-PROTEIN LIGASE MEX3C"/>
    <property type="match status" value="1"/>
</dbReference>
<reference evidence="9" key="3">
    <citation type="submission" date="2020-05" db="EMBL/GenBank/DDBJ databases">
        <title>Electrophorus electricus (electric eel) genome, fEleEle1, primary haplotype.</title>
        <authorList>
            <person name="Myers G."/>
            <person name="Meyer A."/>
            <person name="Fedrigo O."/>
            <person name="Formenti G."/>
            <person name="Rhie A."/>
            <person name="Tracey A."/>
            <person name="Sims Y."/>
            <person name="Jarvis E.D."/>
        </authorList>
    </citation>
    <scope>NUCLEOTIDE SEQUENCE [LARGE SCALE GENOMIC DNA]</scope>
</reference>
<accession>A0A4W4EVU2</accession>
<gene>
    <name evidence="9" type="primary">MEX3C</name>
</gene>